<accession>A0A7E4VJQ5</accession>
<dbReference type="AlphaFoldDB" id="A0A7E4VJQ5"/>
<dbReference type="Gene3D" id="1.20.1070.10">
    <property type="entry name" value="Rhodopsin 7-helix transmembrane proteins"/>
    <property type="match status" value="1"/>
</dbReference>
<dbReference type="PROSITE" id="PS50262">
    <property type="entry name" value="G_PROTEIN_RECEP_F1_2"/>
    <property type="match status" value="1"/>
</dbReference>
<protein>
    <submittedName>
        <fullName evidence="8">G_PROTEIN_RECEP_F1_2 domain-containing protein</fullName>
    </submittedName>
</protein>
<feature type="transmembrane region" description="Helical" evidence="5">
    <location>
        <begin position="256"/>
        <end position="280"/>
    </location>
</feature>
<evidence type="ECO:0000256" key="3">
    <source>
        <dbReference type="ARBA" id="ARBA00022989"/>
    </source>
</evidence>
<feature type="domain" description="G-protein coupled receptors family 1 profile" evidence="6">
    <location>
        <begin position="25"/>
        <end position="277"/>
    </location>
</feature>
<feature type="transmembrane region" description="Helical" evidence="5">
    <location>
        <begin position="225"/>
        <end position="250"/>
    </location>
</feature>
<reference evidence="8" key="2">
    <citation type="submission" date="2020-10" db="UniProtKB">
        <authorList>
            <consortium name="WormBaseParasite"/>
        </authorList>
    </citation>
    <scope>IDENTIFICATION</scope>
</reference>
<evidence type="ECO:0000256" key="5">
    <source>
        <dbReference type="SAM" id="Phobius"/>
    </source>
</evidence>
<keyword evidence="2 5" id="KW-0812">Transmembrane</keyword>
<dbReference type="InterPro" id="IPR052322">
    <property type="entry name" value="Mito_rRNA_Mtase_NSUN4"/>
</dbReference>
<evidence type="ECO:0000313" key="7">
    <source>
        <dbReference type="Proteomes" id="UP000492821"/>
    </source>
</evidence>
<dbReference type="InterPro" id="IPR000276">
    <property type="entry name" value="GPCR_Rhodpsn"/>
</dbReference>
<organism evidence="7 8">
    <name type="scientific">Panagrellus redivivus</name>
    <name type="common">Microworm</name>
    <dbReference type="NCBI Taxonomy" id="6233"/>
    <lineage>
        <taxon>Eukaryota</taxon>
        <taxon>Metazoa</taxon>
        <taxon>Ecdysozoa</taxon>
        <taxon>Nematoda</taxon>
        <taxon>Chromadorea</taxon>
        <taxon>Rhabditida</taxon>
        <taxon>Tylenchina</taxon>
        <taxon>Panagrolaimomorpha</taxon>
        <taxon>Panagrolaimoidea</taxon>
        <taxon>Panagrolaimidae</taxon>
        <taxon>Panagrellus</taxon>
    </lineage>
</organism>
<dbReference type="WBParaSite" id="Pan_g21777.t1">
    <property type="protein sequence ID" value="Pan_g21777.t1"/>
    <property type="gene ID" value="Pan_g21777"/>
</dbReference>
<dbReference type="InterPro" id="IPR017452">
    <property type="entry name" value="GPCR_Rhodpsn_7TM"/>
</dbReference>
<sequence>MASNTLYYLFVDILLLTLQLLSAVGNGFIICLFLASKRLRQNQCLRLLLLLCFTDWVFVILTLPYTIYFIANWNEVSLHYDSQMVISLGAPITLHYKLNLIITNAIAIDRLQAMCKPTYYRMKNHMRFVWLTLLLGLAMGFIDVVLMFVFTELDNEIPNCAALLCFLNKRFRGYWGISNIILNSVLLILTICVAYELKHQRNKSQHSQMYNVKSQLKENGTGDKLSFAILLTSVIFLLMPSNIVGVTTLIQSKMFIYFGPFYFAGMLFAGVLNSIIYMTLHAEVRHAAKTLITKRTFKIDSGLTVVSTS</sequence>
<comment type="subcellular location">
    <subcellularLocation>
        <location evidence="1">Membrane</location>
    </subcellularLocation>
</comment>
<evidence type="ECO:0000256" key="1">
    <source>
        <dbReference type="ARBA" id="ARBA00004370"/>
    </source>
</evidence>
<dbReference type="PANTHER" id="PTHR46955:SF3">
    <property type="entry name" value="G_PROTEIN_RECEP_F1_2 DOMAIN-CONTAINING PROTEIN"/>
    <property type="match status" value="1"/>
</dbReference>
<dbReference type="GO" id="GO:0004930">
    <property type="term" value="F:G protein-coupled receptor activity"/>
    <property type="evidence" value="ECO:0007669"/>
    <property type="project" value="InterPro"/>
</dbReference>
<dbReference type="InterPro" id="IPR019420">
    <property type="entry name" value="7TM_GPCR_serpentine_rcpt_Srbc"/>
</dbReference>
<feature type="transmembrane region" description="Helical" evidence="5">
    <location>
        <begin position="128"/>
        <end position="150"/>
    </location>
</feature>
<dbReference type="PANTHER" id="PTHR46955">
    <property type="entry name" value="PROTEIN CBG01349-RELATED"/>
    <property type="match status" value="1"/>
</dbReference>
<dbReference type="Proteomes" id="UP000492821">
    <property type="component" value="Unassembled WGS sequence"/>
</dbReference>
<feature type="transmembrane region" description="Helical" evidence="5">
    <location>
        <begin position="173"/>
        <end position="195"/>
    </location>
</feature>
<evidence type="ECO:0000256" key="4">
    <source>
        <dbReference type="ARBA" id="ARBA00023136"/>
    </source>
</evidence>
<evidence type="ECO:0000313" key="8">
    <source>
        <dbReference type="WBParaSite" id="Pan_g21777.t1"/>
    </source>
</evidence>
<dbReference type="Pfam" id="PF10316">
    <property type="entry name" value="7TM_GPCR_Srbc"/>
    <property type="match status" value="1"/>
</dbReference>
<evidence type="ECO:0000259" key="6">
    <source>
        <dbReference type="PROSITE" id="PS50262"/>
    </source>
</evidence>
<feature type="transmembrane region" description="Helical" evidence="5">
    <location>
        <begin position="6"/>
        <end position="35"/>
    </location>
</feature>
<dbReference type="GO" id="GO:0016020">
    <property type="term" value="C:membrane"/>
    <property type="evidence" value="ECO:0007669"/>
    <property type="project" value="UniProtKB-SubCell"/>
</dbReference>
<proteinExistence type="predicted"/>
<dbReference type="SMART" id="SM01381">
    <property type="entry name" value="7TM_GPCR_Srsx"/>
    <property type="match status" value="1"/>
</dbReference>
<keyword evidence="4 5" id="KW-0472">Membrane</keyword>
<feature type="transmembrane region" description="Helical" evidence="5">
    <location>
        <begin position="47"/>
        <end position="71"/>
    </location>
</feature>
<feature type="transmembrane region" description="Helical" evidence="5">
    <location>
        <begin position="83"/>
        <end position="107"/>
    </location>
</feature>
<dbReference type="CDD" id="cd00637">
    <property type="entry name" value="7tm_classA_rhodopsin-like"/>
    <property type="match status" value="1"/>
</dbReference>
<dbReference type="SUPFAM" id="SSF81321">
    <property type="entry name" value="Family A G protein-coupled receptor-like"/>
    <property type="match status" value="1"/>
</dbReference>
<reference evidence="7" key="1">
    <citation type="journal article" date="2013" name="Genetics">
        <title>The draft genome and transcriptome of Panagrellus redivivus are shaped by the harsh demands of a free-living lifestyle.</title>
        <authorList>
            <person name="Srinivasan J."/>
            <person name="Dillman A.R."/>
            <person name="Macchietto M.G."/>
            <person name="Heikkinen L."/>
            <person name="Lakso M."/>
            <person name="Fracchia K.M."/>
            <person name="Antoshechkin I."/>
            <person name="Mortazavi A."/>
            <person name="Wong G."/>
            <person name="Sternberg P.W."/>
        </authorList>
    </citation>
    <scope>NUCLEOTIDE SEQUENCE [LARGE SCALE GENOMIC DNA]</scope>
    <source>
        <strain evidence="7">MT8872</strain>
    </source>
</reference>
<evidence type="ECO:0000256" key="2">
    <source>
        <dbReference type="ARBA" id="ARBA00022692"/>
    </source>
</evidence>
<keyword evidence="7" id="KW-1185">Reference proteome</keyword>
<name>A0A7E4VJQ5_PANRE</name>
<keyword evidence="3 5" id="KW-1133">Transmembrane helix</keyword>